<evidence type="ECO:0000256" key="5">
    <source>
        <dbReference type="ARBA" id="ARBA00023002"/>
    </source>
</evidence>
<proteinExistence type="inferred from homology"/>
<organism evidence="8 9">
    <name type="scientific">Cladobotryum mycophilum</name>
    <dbReference type="NCBI Taxonomy" id="491253"/>
    <lineage>
        <taxon>Eukaryota</taxon>
        <taxon>Fungi</taxon>
        <taxon>Dikarya</taxon>
        <taxon>Ascomycota</taxon>
        <taxon>Pezizomycotina</taxon>
        <taxon>Sordariomycetes</taxon>
        <taxon>Hypocreomycetidae</taxon>
        <taxon>Hypocreales</taxon>
        <taxon>Hypocreaceae</taxon>
        <taxon>Cladobotryum</taxon>
    </lineage>
</organism>
<keyword evidence="4" id="KW-0479">Metal-binding</keyword>
<keyword evidence="5" id="KW-0560">Oxidoreductase</keyword>
<accession>A0ABR0SW10</accession>
<gene>
    <name evidence="8" type="ORF">PT974_03069</name>
</gene>
<comment type="caution">
    <text evidence="8">The sequence shown here is derived from an EMBL/GenBank/DDBJ whole genome shotgun (WGS) entry which is preliminary data.</text>
</comment>
<evidence type="ECO:0000256" key="4">
    <source>
        <dbReference type="ARBA" id="ARBA00022723"/>
    </source>
</evidence>
<dbReference type="EMBL" id="JAVFKD010000003">
    <property type="protein sequence ID" value="KAK5996314.1"/>
    <property type="molecule type" value="Genomic_DNA"/>
</dbReference>
<dbReference type="InterPro" id="IPR001128">
    <property type="entry name" value="Cyt_P450"/>
</dbReference>
<reference evidence="8 9" key="1">
    <citation type="submission" date="2024-01" db="EMBL/GenBank/DDBJ databases">
        <title>Complete genome of Cladobotryum mycophilum ATHUM6906.</title>
        <authorList>
            <person name="Christinaki A.C."/>
            <person name="Myridakis A.I."/>
            <person name="Kouvelis V.N."/>
        </authorList>
    </citation>
    <scope>NUCLEOTIDE SEQUENCE [LARGE SCALE GENOMIC DNA]</scope>
    <source>
        <strain evidence="8 9">ATHUM6906</strain>
    </source>
</reference>
<evidence type="ECO:0000256" key="6">
    <source>
        <dbReference type="ARBA" id="ARBA00023004"/>
    </source>
</evidence>
<dbReference type="GO" id="GO:0004497">
    <property type="term" value="F:monooxygenase activity"/>
    <property type="evidence" value="ECO:0007669"/>
    <property type="project" value="UniProtKB-KW"/>
</dbReference>
<dbReference type="SUPFAM" id="SSF48264">
    <property type="entry name" value="Cytochrome P450"/>
    <property type="match status" value="1"/>
</dbReference>
<name>A0ABR0SW10_9HYPO</name>
<protein>
    <submittedName>
        <fullName evidence="8">Cytochrome P450 monooxygenase orf5</fullName>
    </submittedName>
</protein>
<evidence type="ECO:0000256" key="1">
    <source>
        <dbReference type="ARBA" id="ARBA00001971"/>
    </source>
</evidence>
<evidence type="ECO:0000256" key="7">
    <source>
        <dbReference type="ARBA" id="ARBA00023033"/>
    </source>
</evidence>
<keyword evidence="7 8" id="KW-0503">Monooxygenase</keyword>
<evidence type="ECO:0000313" key="8">
    <source>
        <dbReference type="EMBL" id="KAK5996314.1"/>
    </source>
</evidence>
<dbReference type="InterPro" id="IPR036396">
    <property type="entry name" value="Cyt_P450_sf"/>
</dbReference>
<dbReference type="InterPro" id="IPR050121">
    <property type="entry name" value="Cytochrome_P450_monoxygenase"/>
</dbReference>
<keyword evidence="6" id="KW-0408">Iron</keyword>
<evidence type="ECO:0000256" key="3">
    <source>
        <dbReference type="ARBA" id="ARBA00022617"/>
    </source>
</evidence>
<dbReference type="Pfam" id="PF00067">
    <property type="entry name" value="p450"/>
    <property type="match status" value="1"/>
</dbReference>
<dbReference type="PANTHER" id="PTHR24305:SF187">
    <property type="entry name" value="P450, PUTATIVE (EUROFUNG)-RELATED"/>
    <property type="match status" value="1"/>
</dbReference>
<sequence length="307" mass="35328">MEQLLTQIFAGPNEVAVFGLDAYNQVHGSESRCGRAAYYDIVQPMVSLDTTLDENDYTYRSLEKAESIIYSRVTELAKQLHMRESKRLNNNPKERRNIIGYVLSDAERNGGVKANWNFVLGDFVLVIIAGSDPIRQVLTNMMYYLILHRKYMTHIRNELVDIDINDYKTLQPVPSAGLRLPPPGGIVINGIYIPENTTLVTPQYSLMREDKRYFQDPEEWVPERFTTRPELILNKNAFYPRYGTRGGRMIGDSDAKKLAPTFGLPLGHLLVRALRAAERIGDMKRTNSHWREKPEHKDAFLHWSPKM</sequence>
<comment type="similarity">
    <text evidence="2">Belongs to the cytochrome P450 family.</text>
</comment>
<evidence type="ECO:0000313" key="9">
    <source>
        <dbReference type="Proteomes" id="UP001338125"/>
    </source>
</evidence>
<evidence type="ECO:0000256" key="2">
    <source>
        <dbReference type="ARBA" id="ARBA00010617"/>
    </source>
</evidence>
<dbReference type="PANTHER" id="PTHR24305">
    <property type="entry name" value="CYTOCHROME P450"/>
    <property type="match status" value="1"/>
</dbReference>
<dbReference type="Gene3D" id="1.10.630.10">
    <property type="entry name" value="Cytochrome P450"/>
    <property type="match status" value="1"/>
</dbReference>
<dbReference type="Proteomes" id="UP001338125">
    <property type="component" value="Unassembled WGS sequence"/>
</dbReference>
<comment type="cofactor">
    <cofactor evidence="1">
        <name>heme</name>
        <dbReference type="ChEBI" id="CHEBI:30413"/>
    </cofactor>
</comment>
<keyword evidence="9" id="KW-1185">Reference proteome</keyword>
<keyword evidence="3" id="KW-0349">Heme</keyword>